<evidence type="ECO:0008006" key="4">
    <source>
        <dbReference type="Google" id="ProtNLM"/>
    </source>
</evidence>
<sequence>MAFADQPGRTRKYKRLTRRNRVVGLLRFAVPAVGSVLLIALLVQITISSFGARFGIGKIEVTPDRIRVETPEYAGTLTDGSTYRVWAEEAAAAIDNTDLVTMTNVRVMLERTDGVRREASAADAVLDTVNQQIRIENGTEISESSGISGHLSDSVFDWASQTLTSNGPVVINYSDGSTVKAEGLVHEAEHNRWTFTKAVVTLPATPGEEQE</sequence>
<keyword evidence="3" id="KW-1185">Reference proteome</keyword>
<keyword evidence="1" id="KW-1133">Transmembrane helix</keyword>
<evidence type="ECO:0000313" key="2">
    <source>
        <dbReference type="EMBL" id="KFL30384.1"/>
    </source>
</evidence>
<keyword evidence="1" id="KW-0812">Transmembrane</keyword>
<name>A0A087M0I1_9HYPH</name>
<dbReference type="AlphaFoldDB" id="A0A087M0I1"/>
<reference evidence="2 3" key="1">
    <citation type="submission" date="2014-08" db="EMBL/GenBank/DDBJ databases">
        <authorList>
            <person name="Hassan Y.I."/>
            <person name="Lepp D."/>
            <person name="Zhou T."/>
        </authorList>
    </citation>
    <scope>NUCLEOTIDE SEQUENCE [LARGE SCALE GENOMIC DNA]</scope>
    <source>
        <strain evidence="2 3">IFO13584</strain>
    </source>
</reference>
<organism evidence="2 3">
    <name type="scientific">Devosia riboflavina</name>
    <dbReference type="NCBI Taxonomy" id="46914"/>
    <lineage>
        <taxon>Bacteria</taxon>
        <taxon>Pseudomonadati</taxon>
        <taxon>Pseudomonadota</taxon>
        <taxon>Alphaproteobacteria</taxon>
        <taxon>Hyphomicrobiales</taxon>
        <taxon>Devosiaceae</taxon>
        <taxon>Devosia</taxon>
    </lineage>
</organism>
<comment type="caution">
    <text evidence="2">The sequence shown here is derived from an EMBL/GenBank/DDBJ whole genome shotgun (WGS) entry which is preliminary data.</text>
</comment>
<keyword evidence="1" id="KW-0472">Membrane</keyword>
<evidence type="ECO:0000313" key="3">
    <source>
        <dbReference type="Proteomes" id="UP000028981"/>
    </source>
</evidence>
<feature type="transmembrane region" description="Helical" evidence="1">
    <location>
        <begin position="21"/>
        <end position="43"/>
    </location>
</feature>
<dbReference type="STRING" id="46914.JP75_15710"/>
<protein>
    <recommendedName>
        <fullName evidence="4">LPS export ABC transporter periplasmic protein LptC</fullName>
    </recommendedName>
</protein>
<gene>
    <name evidence="2" type="ORF">JP75_15710</name>
</gene>
<evidence type="ECO:0000256" key="1">
    <source>
        <dbReference type="SAM" id="Phobius"/>
    </source>
</evidence>
<proteinExistence type="predicted"/>
<dbReference type="Proteomes" id="UP000028981">
    <property type="component" value="Unassembled WGS sequence"/>
</dbReference>
<dbReference type="OrthoDB" id="7946957at2"/>
<dbReference type="RefSeq" id="WP_035084493.1">
    <property type="nucleotide sequence ID" value="NZ_JQGC01000014.1"/>
</dbReference>
<dbReference type="EMBL" id="JQGC01000014">
    <property type="protein sequence ID" value="KFL30384.1"/>
    <property type="molecule type" value="Genomic_DNA"/>
</dbReference>
<accession>A0A087M0I1</accession>